<dbReference type="RefSeq" id="WP_125741865.1">
    <property type="nucleotide sequence ID" value="NZ_RCOR01000025.1"/>
</dbReference>
<accession>A0A429G4Q3</accession>
<reference evidence="2 3" key="1">
    <citation type="submission" date="2018-10" db="EMBL/GenBank/DDBJ databases">
        <title>Co-occurring genomic capacity for anaerobic methane metabolism and dissimilatory sulfite reduction discovered in the Korarchaeota.</title>
        <authorList>
            <person name="Mckay L.J."/>
            <person name="Dlakic M."/>
            <person name="Fields M.W."/>
            <person name="Delmont T.O."/>
            <person name="Eren A.M."/>
            <person name="Jay Z.J."/>
            <person name="Klingelsmith K.B."/>
            <person name="Rusch D.B."/>
            <person name="Inskeep W.P."/>
        </authorList>
    </citation>
    <scope>NUCLEOTIDE SEQUENCE [LARGE SCALE GENOMIC DNA]</scope>
    <source>
        <strain evidence="2 3">WS</strain>
    </source>
</reference>
<dbReference type="Proteomes" id="UP000278149">
    <property type="component" value="Unassembled WGS sequence"/>
</dbReference>
<sequence>MLEVILCLAAGLLISRFLKFPIERFLRPLAYSLIFLIGLEIGSENFSALPEMILQSLAIALSTISGSIIALYLLRRLR</sequence>
<protein>
    <submittedName>
        <fullName evidence="2">DUF340 domain-containing protein</fullName>
    </submittedName>
</protein>
<dbReference type="InterPro" id="IPR005642">
    <property type="entry name" value="LysO"/>
</dbReference>
<dbReference type="GO" id="GO:0015661">
    <property type="term" value="F:L-lysine efflux transmembrane transporter activity"/>
    <property type="evidence" value="ECO:0007669"/>
    <property type="project" value="InterPro"/>
</dbReference>
<gene>
    <name evidence="2" type="ORF">D9Q81_05505</name>
</gene>
<dbReference type="EMBL" id="RCOR01000025">
    <property type="protein sequence ID" value="RSN68776.1"/>
    <property type="molecule type" value="Genomic_DNA"/>
</dbReference>
<organism evidence="2 3">
    <name type="scientific">Candidatus Korarchaeum cryptofilum</name>
    <dbReference type="NCBI Taxonomy" id="498846"/>
    <lineage>
        <taxon>Archaea</taxon>
        <taxon>Thermoproteota</taxon>
        <taxon>Candidatus Korarchaeia</taxon>
        <taxon>Candidatus Korarchaeales</taxon>
        <taxon>Candidatus Korarchaeaceae</taxon>
        <taxon>Candidatus Korarchaeum</taxon>
    </lineage>
</organism>
<evidence type="ECO:0000313" key="3">
    <source>
        <dbReference type="Proteomes" id="UP000278149"/>
    </source>
</evidence>
<keyword evidence="1" id="KW-1133">Transmembrane helix</keyword>
<dbReference type="AlphaFoldDB" id="A0A429G4Q3"/>
<dbReference type="Pfam" id="PF03956">
    <property type="entry name" value="Lys_export"/>
    <property type="match status" value="1"/>
</dbReference>
<evidence type="ECO:0000313" key="2">
    <source>
        <dbReference type="EMBL" id="RSN68776.1"/>
    </source>
</evidence>
<evidence type="ECO:0000256" key="1">
    <source>
        <dbReference type="SAM" id="Phobius"/>
    </source>
</evidence>
<proteinExistence type="predicted"/>
<feature type="transmembrane region" description="Helical" evidence="1">
    <location>
        <begin position="52"/>
        <end position="74"/>
    </location>
</feature>
<keyword evidence="1" id="KW-0472">Membrane</keyword>
<comment type="caution">
    <text evidence="2">The sequence shown here is derived from an EMBL/GenBank/DDBJ whole genome shotgun (WGS) entry which is preliminary data.</text>
</comment>
<name>A0A429G4Q3_9CREN</name>
<keyword evidence="1" id="KW-0812">Transmembrane</keyword>